<evidence type="ECO:0000313" key="3">
    <source>
        <dbReference type="Proteomes" id="UP001595729"/>
    </source>
</evidence>
<name>A0ABV7W483_9BURK</name>
<protein>
    <submittedName>
        <fullName evidence="2">DUF3108 domain-containing protein</fullName>
    </submittedName>
</protein>
<proteinExistence type="predicted"/>
<dbReference type="EMBL" id="JBHRXX010000005">
    <property type="protein sequence ID" value="MFC3684615.1"/>
    <property type="molecule type" value="Genomic_DNA"/>
</dbReference>
<feature type="region of interest" description="Disordered" evidence="1">
    <location>
        <begin position="51"/>
        <end position="155"/>
    </location>
</feature>
<dbReference type="RefSeq" id="WP_382174610.1">
    <property type="nucleotide sequence ID" value="NZ_JBHRXX010000005.1"/>
</dbReference>
<feature type="compositionally biased region" description="Pro residues" evidence="1">
    <location>
        <begin position="91"/>
        <end position="118"/>
    </location>
</feature>
<dbReference type="Proteomes" id="UP001595729">
    <property type="component" value="Unassembled WGS sequence"/>
</dbReference>
<reference evidence="3" key="1">
    <citation type="journal article" date="2019" name="Int. J. Syst. Evol. Microbiol.">
        <title>The Global Catalogue of Microorganisms (GCM) 10K type strain sequencing project: providing services to taxonomists for standard genome sequencing and annotation.</title>
        <authorList>
            <consortium name="The Broad Institute Genomics Platform"/>
            <consortium name="The Broad Institute Genome Sequencing Center for Infectious Disease"/>
            <person name="Wu L."/>
            <person name="Ma J."/>
        </authorList>
    </citation>
    <scope>NUCLEOTIDE SEQUENCE [LARGE SCALE GENOMIC DNA]</scope>
    <source>
        <strain evidence="3">KCTC 42501</strain>
    </source>
</reference>
<evidence type="ECO:0000313" key="2">
    <source>
        <dbReference type="EMBL" id="MFC3684615.1"/>
    </source>
</evidence>
<evidence type="ECO:0000256" key="1">
    <source>
        <dbReference type="SAM" id="MobiDB-lite"/>
    </source>
</evidence>
<organism evidence="2 3">
    <name type="scientific">Hydrogenophaga luteola</name>
    <dbReference type="NCBI Taxonomy" id="1591122"/>
    <lineage>
        <taxon>Bacteria</taxon>
        <taxon>Pseudomonadati</taxon>
        <taxon>Pseudomonadota</taxon>
        <taxon>Betaproteobacteria</taxon>
        <taxon>Burkholderiales</taxon>
        <taxon>Comamonadaceae</taxon>
        <taxon>Hydrogenophaga</taxon>
    </lineage>
</organism>
<dbReference type="InterPro" id="IPR021457">
    <property type="entry name" value="DUF3108"/>
</dbReference>
<sequence>MTAAEPHFPVERAAPRRRVLFALGAGVLLAHLSLLSGGLSGLSLDMFTATASDPASAPEATGAPPPPELAAAASEELPPPVRSSRVRWILPKPPAPEPAPPPPPPPPKVVEPPPPPPVEAVVVEPPAEPPAEPPPVEVAVAPPPEPPAPPPVEATPVNPPAPVSDLPAATEVAASTVQGQGAGLADAGLPPALPPPGADLRFTATSISKGKTYNGSAQLEWSNEGNAYEARLTVRVLVFTVLSQTSKGQLSAKGLVPDRFTDQRRSSERAAHFDREGQRLRFSNNAPDAKLLPGAQDRLSVNFQLSALFNARPQAYTEGSVLRLPVSGVDTSEIWLFQVGPVANEPLPAGEVQTVRLTRSPRKEYDRKVEVWLMTAYAHLPGRIRITEPNGDYLDMVLQDLPVLQATPSQPQLQ</sequence>
<accession>A0ABV7W483</accession>
<dbReference type="Pfam" id="PF11306">
    <property type="entry name" value="DUF3108"/>
    <property type="match status" value="1"/>
</dbReference>
<feature type="compositionally biased region" description="Pro residues" evidence="1">
    <location>
        <begin position="126"/>
        <end position="155"/>
    </location>
</feature>
<dbReference type="PRINTS" id="PR01217">
    <property type="entry name" value="PRICHEXTENSN"/>
</dbReference>
<keyword evidence="3" id="KW-1185">Reference proteome</keyword>
<gene>
    <name evidence="2" type="ORF">ACFOPI_13500</name>
</gene>
<comment type="caution">
    <text evidence="2">The sequence shown here is derived from an EMBL/GenBank/DDBJ whole genome shotgun (WGS) entry which is preliminary data.</text>
</comment>